<dbReference type="InterPro" id="IPR005467">
    <property type="entry name" value="His_kinase_dom"/>
</dbReference>
<keyword evidence="5" id="KW-0902">Two-component regulatory system</keyword>
<evidence type="ECO:0000256" key="5">
    <source>
        <dbReference type="ARBA" id="ARBA00023012"/>
    </source>
</evidence>
<dbReference type="Pfam" id="PF02518">
    <property type="entry name" value="HATPase_c"/>
    <property type="match status" value="1"/>
</dbReference>
<keyword evidence="4" id="KW-0418">Kinase</keyword>
<evidence type="ECO:0000313" key="8">
    <source>
        <dbReference type="Proteomes" id="UP000482960"/>
    </source>
</evidence>
<gene>
    <name evidence="7" type="ORF">Prum_038810</name>
</gene>
<dbReference type="GO" id="GO:0000160">
    <property type="term" value="P:phosphorelay signal transduction system"/>
    <property type="evidence" value="ECO:0007669"/>
    <property type="project" value="UniProtKB-KW"/>
</dbReference>
<keyword evidence="8" id="KW-1185">Reference proteome</keyword>
<dbReference type="EC" id="2.7.13.3" evidence="2"/>
<evidence type="ECO:0000256" key="3">
    <source>
        <dbReference type="ARBA" id="ARBA00022679"/>
    </source>
</evidence>
<dbReference type="SUPFAM" id="SSF55874">
    <property type="entry name" value="ATPase domain of HSP90 chaperone/DNA topoisomerase II/histidine kinase"/>
    <property type="match status" value="1"/>
</dbReference>
<dbReference type="InterPro" id="IPR050736">
    <property type="entry name" value="Sensor_HK_Regulatory"/>
</dbReference>
<dbReference type="InterPro" id="IPR004358">
    <property type="entry name" value="Sig_transdc_His_kin-like_C"/>
</dbReference>
<dbReference type="PANTHER" id="PTHR43711">
    <property type="entry name" value="TWO-COMPONENT HISTIDINE KINASE"/>
    <property type="match status" value="1"/>
</dbReference>
<dbReference type="InterPro" id="IPR003594">
    <property type="entry name" value="HATPase_dom"/>
</dbReference>
<comment type="catalytic activity">
    <reaction evidence="1">
        <text>ATP + protein L-histidine = ADP + protein N-phospho-L-histidine.</text>
        <dbReference type="EC" id="2.7.13.3"/>
    </reaction>
</comment>
<protein>
    <recommendedName>
        <fullName evidence="2">histidine kinase</fullName>
        <ecNumber evidence="2">2.7.13.3</ecNumber>
    </recommendedName>
</protein>
<organism evidence="7 8">
    <name type="scientific">Phytohabitans rumicis</name>
    <dbReference type="NCBI Taxonomy" id="1076125"/>
    <lineage>
        <taxon>Bacteria</taxon>
        <taxon>Bacillati</taxon>
        <taxon>Actinomycetota</taxon>
        <taxon>Actinomycetes</taxon>
        <taxon>Micromonosporales</taxon>
        <taxon>Micromonosporaceae</taxon>
    </lineage>
</organism>
<dbReference type="PRINTS" id="PR00344">
    <property type="entry name" value="BCTRLSENSOR"/>
</dbReference>
<keyword evidence="3" id="KW-0808">Transferase</keyword>
<dbReference type="PANTHER" id="PTHR43711:SF28">
    <property type="entry name" value="SENSOR HISTIDINE KINASE YXDK"/>
    <property type="match status" value="1"/>
</dbReference>
<proteinExistence type="predicted"/>
<name>A0A6V8L6G5_9ACTN</name>
<evidence type="ECO:0000313" key="7">
    <source>
        <dbReference type="EMBL" id="GFJ90239.1"/>
    </source>
</evidence>
<evidence type="ECO:0000256" key="4">
    <source>
        <dbReference type="ARBA" id="ARBA00022777"/>
    </source>
</evidence>
<dbReference type="GO" id="GO:0004673">
    <property type="term" value="F:protein histidine kinase activity"/>
    <property type="evidence" value="ECO:0007669"/>
    <property type="project" value="UniProtKB-EC"/>
</dbReference>
<dbReference type="PROSITE" id="PS50109">
    <property type="entry name" value="HIS_KIN"/>
    <property type="match status" value="1"/>
</dbReference>
<feature type="domain" description="Histidine kinase" evidence="6">
    <location>
        <begin position="1"/>
        <end position="65"/>
    </location>
</feature>
<reference evidence="7 8" key="2">
    <citation type="submission" date="2020-03" db="EMBL/GenBank/DDBJ databases">
        <authorList>
            <person name="Ichikawa N."/>
            <person name="Kimura A."/>
            <person name="Kitahashi Y."/>
            <person name="Uohara A."/>
        </authorList>
    </citation>
    <scope>NUCLEOTIDE SEQUENCE [LARGE SCALE GENOMIC DNA]</scope>
    <source>
        <strain evidence="7 8">NBRC 108638</strain>
    </source>
</reference>
<comment type="caution">
    <text evidence="7">The sequence shown here is derived from an EMBL/GenBank/DDBJ whole genome shotgun (WGS) entry which is preliminary data.</text>
</comment>
<dbReference type="Gene3D" id="3.30.565.10">
    <property type="entry name" value="Histidine kinase-like ATPase, C-terminal domain"/>
    <property type="match status" value="1"/>
</dbReference>
<dbReference type="CDD" id="cd00075">
    <property type="entry name" value="HATPase"/>
    <property type="match status" value="1"/>
</dbReference>
<dbReference type="InterPro" id="IPR036890">
    <property type="entry name" value="HATPase_C_sf"/>
</dbReference>
<sequence length="70" mass="7406">MPPEHAGRIFERLYRADPSRTRRNGGSGLGLSIVAAIVSSHGGRVELDTMQGRGSAFRVLLPTGSQSALS</sequence>
<evidence type="ECO:0000256" key="2">
    <source>
        <dbReference type="ARBA" id="ARBA00012438"/>
    </source>
</evidence>
<dbReference type="AlphaFoldDB" id="A0A6V8L6G5"/>
<dbReference type="Proteomes" id="UP000482960">
    <property type="component" value="Unassembled WGS sequence"/>
</dbReference>
<reference evidence="7 8" key="1">
    <citation type="submission" date="2020-03" db="EMBL/GenBank/DDBJ databases">
        <title>Whole genome shotgun sequence of Phytohabitans rumicis NBRC 108638.</title>
        <authorList>
            <person name="Komaki H."/>
            <person name="Tamura T."/>
        </authorList>
    </citation>
    <scope>NUCLEOTIDE SEQUENCE [LARGE SCALE GENOMIC DNA]</scope>
    <source>
        <strain evidence="7 8">NBRC 108638</strain>
    </source>
</reference>
<dbReference type="EMBL" id="BLPG01000001">
    <property type="protein sequence ID" value="GFJ90239.1"/>
    <property type="molecule type" value="Genomic_DNA"/>
</dbReference>
<accession>A0A6V8L6G5</accession>
<evidence type="ECO:0000259" key="6">
    <source>
        <dbReference type="PROSITE" id="PS50109"/>
    </source>
</evidence>
<evidence type="ECO:0000256" key="1">
    <source>
        <dbReference type="ARBA" id="ARBA00000085"/>
    </source>
</evidence>